<dbReference type="InterPro" id="IPR019775">
    <property type="entry name" value="WD40_repeat_CS"/>
</dbReference>
<dbReference type="InterPro" id="IPR036322">
    <property type="entry name" value="WD40_repeat_dom_sf"/>
</dbReference>
<dbReference type="Proteomes" id="UP001576774">
    <property type="component" value="Unassembled WGS sequence"/>
</dbReference>
<dbReference type="InterPro" id="IPR015943">
    <property type="entry name" value="WD40/YVTN_repeat-like_dom_sf"/>
</dbReference>
<name>A0ABV4XFL7_9CYAN</name>
<proteinExistence type="predicted"/>
<feature type="repeat" description="WD" evidence="3">
    <location>
        <begin position="787"/>
        <end position="818"/>
    </location>
</feature>
<evidence type="ECO:0000256" key="3">
    <source>
        <dbReference type="PROSITE-ProRule" id="PRU00221"/>
    </source>
</evidence>
<dbReference type="PROSITE" id="PS00678">
    <property type="entry name" value="WD_REPEATS_1"/>
    <property type="match status" value="1"/>
</dbReference>
<comment type="caution">
    <text evidence="6">The sequence shown here is derived from an EMBL/GenBank/DDBJ whole genome shotgun (WGS) entry which is preliminary data.</text>
</comment>
<dbReference type="Gene3D" id="2.130.10.10">
    <property type="entry name" value="YVTN repeat-like/Quinoprotein amine dehydrogenase"/>
    <property type="match status" value="2"/>
</dbReference>
<feature type="domain" description="TIR" evidence="5">
    <location>
        <begin position="236"/>
        <end position="374"/>
    </location>
</feature>
<evidence type="ECO:0000256" key="4">
    <source>
        <dbReference type="SAM" id="Coils"/>
    </source>
</evidence>
<keyword evidence="1 3" id="KW-0853">WD repeat</keyword>
<keyword evidence="7" id="KW-1185">Reference proteome</keyword>
<keyword evidence="6" id="KW-0675">Receptor</keyword>
<feature type="non-terminal residue" evidence="6">
    <location>
        <position position="1210"/>
    </location>
</feature>
<reference evidence="6 7" key="1">
    <citation type="submission" date="2024-09" db="EMBL/GenBank/DDBJ databases">
        <title>Floridaenema gen nov. (Aerosakkonemataceae, Aerosakkonematales ord. nov., Cyanobacteria) from benthic tropical and subtropical fresh waters, with the description of four new species.</title>
        <authorList>
            <person name="Moretto J.A."/>
            <person name="Berthold D.E."/>
            <person name="Lefler F.W."/>
            <person name="Huang I.-S."/>
            <person name="Laughinghouse H. IV."/>
        </authorList>
    </citation>
    <scope>NUCLEOTIDE SEQUENCE [LARGE SCALE GENOMIC DNA]</scope>
    <source>
        <strain evidence="6 7">BLCC-F46</strain>
    </source>
</reference>
<evidence type="ECO:0000256" key="1">
    <source>
        <dbReference type="ARBA" id="ARBA00022574"/>
    </source>
</evidence>
<sequence length="1210" mass="139942">MNKFQDVFISYGRIDSKAFAKKLNSRLVEQGLEVWFDFDDIPLGVDYQNQIDDGIEKADNFLFIIAPHSINSFYCLKEIELALKRKKRIIPLLHVEQISKETWQQRLPNGNGTDEEWEAYKAQGKHSSFANMHPEIGKINWVYFRENIDDFEAAFQGLLAILERQKTYVHQHTVLLAKALEWERHQKQSQYLLIGEERQEAEQWLKVRFKEEQPPCIPTEIHCEYITESIKNANNLMTQVFLSYADEDRPTMEQIRNSLRRESITVWTNKTDIQTGEAFDEAIKRGIEQADNLVFLLSPDAVKSNYCQRELDLAVSLNKRIIPVLVSQTDPDQVPIALHTLQYINLTNNVKEDDYLLNESQLLKILHEDAAYYNEHKVLLTKALKWKRQNENPSILLRGYNLRSAETWLKVAQKRTQHRPIELQEEFITQSLQQPPLESIDIFISYSRADSDFARKLNDTLQMQGKTTWFDQESIASGSDFQQEIYRGIKACDNFLFILSPRSVNSPYCKDEVEYAASLNKRFVTVLHREVNPGDLHPELAKVQWIDFNQNDRDFNANFNQLLRSVDTDREYVHNHTKWLQRALEWQQKDKSADLLLRGNEFVIALNWLEETEKQKKKPAATELQKVFIAASQNAIAAAEEQEKHRQAEMLRLQEERTKEVEARLAEQKKSAKRQKLFLVAVSAALVAAVGVSIVALDEKRKAQNNLAGQVNALSQYSNALTNSNQEFDALIEGIRAGKPLLEQRKPFTFNFRRKDLGRAENQVKEALQRAFLGVKELNRIEGQTDVTVSPDKRTIATITQDGKVRLWNFQGKEQERKPLSHNSEKIRQVYFNKDGSKIATVSGEGNKRTIQLWNSQGQYDRAFAPVEKFDYMDFSPNDQLIYTSYWESGKRTAKLWKIEGKQLQPLLLHEKFNDVSFSKEGNKIATVSGEGNKRTIKLWNGQGQLIREFAPVEKFDYMGFSPNAQLIYTTSRESDKPVKLWKIEGKQLQPLLPDEKFNHVSFSDDNKLIATTSNKMIKLWTQDGEELQTLYPGTVVNRVYFDSKGKTIATVSSNQTVSFWNIDSSDRKLLEGQNAKFINNSEFIATIHDAIGENQRVKIWNWEGKPLESLPFDHQFNDIRFSDDRKLIATFSGEWDNRTAKLWSVEGKQPQRFLSNETFNGVDFSNDGKLIATYSGEWDNRTVKLWSVEGRQPQSLLSNETFNDVGFSN</sequence>
<feature type="domain" description="TIR" evidence="5">
    <location>
        <begin position="438"/>
        <end position="584"/>
    </location>
</feature>
<dbReference type="SUPFAM" id="SSF69304">
    <property type="entry name" value="Tricorn protease N-terminal domain"/>
    <property type="match status" value="1"/>
</dbReference>
<keyword evidence="4" id="KW-0175">Coiled coil</keyword>
<feature type="domain" description="TIR" evidence="5">
    <location>
        <begin position="3"/>
        <end position="124"/>
    </location>
</feature>
<evidence type="ECO:0000313" key="7">
    <source>
        <dbReference type="Proteomes" id="UP001576774"/>
    </source>
</evidence>
<feature type="coiled-coil region" evidence="4">
    <location>
        <begin position="636"/>
        <end position="671"/>
    </location>
</feature>
<dbReference type="SMART" id="SM00255">
    <property type="entry name" value="TIR"/>
    <property type="match status" value="3"/>
</dbReference>
<dbReference type="InterPro" id="IPR000157">
    <property type="entry name" value="TIR_dom"/>
</dbReference>
<dbReference type="Pfam" id="PF00400">
    <property type="entry name" value="WD40"/>
    <property type="match status" value="3"/>
</dbReference>
<dbReference type="SMART" id="SM00320">
    <property type="entry name" value="WD40"/>
    <property type="match status" value="8"/>
</dbReference>
<dbReference type="PANTHER" id="PTHR47508:SF1">
    <property type="entry name" value="NON-SPECIFIC SERINE_THREONINE PROTEIN KINASE"/>
    <property type="match status" value="1"/>
</dbReference>
<dbReference type="RefSeq" id="WP_413274577.1">
    <property type="nucleotide sequence ID" value="NZ_JBHFNQ010000232.1"/>
</dbReference>
<dbReference type="Gene3D" id="3.40.50.10140">
    <property type="entry name" value="Toll/interleukin-1 receptor homology (TIR) domain"/>
    <property type="match status" value="3"/>
</dbReference>
<dbReference type="SUPFAM" id="SSF52200">
    <property type="entry name" value="Toll/Interleukin receptor TIR domain"/>
    <property type="match status" value="3"/>
</dbReference>
<evidence type="ECO:0000256" key="2">
    <source>
        <dbReference type="ARBA" id="ARBA00022737"/>
    </source>
</evidence>
<gene>
    <name evidence="6" type="ORF">ACE1CC_32525</name>
</gene>
<evidence type="ECO:0000313" key="6">
    <source>
        <dbReference type="EMBL" id="MFB2881602.1"/>
    </source>
</evidence>
<dbReference type="InterPro" id="IPR001680">
    <property type="entry name" value="WD40_rpt"/>
</dbReference>
<dbReference type="PROSITE" id="PS50082">
    <property type="entry name" value="WD_REPEATS_2"/>
    <property type="match status" value="1"/>
</dbReference>
<protein>
    <submittedName>
        <fullName evidence="6">Toll/interleukin-1 receptor domain-containing protein</fullName>
    </submittedName>
</protein>
<dbReference type="PROSITE" id="PS50104">
    <property type="entry name" value="TIR"/>
    <property type="match status" value="3"/>
</dbReference>
<dbReference type="EMBL" id="JBHFNQ010000232">
    <property type="protein sequence ID" value="MFB2881602.1"/>
    <property type="molecule type" value="Genomic_DNA"/>
</dbReference>
<keyword evidence="2" id="KW-0677">Repeat</keyword>
<dbReference type="Pfam" id="PF13676">
    <property type="entry name" value="TIR_2"/>
    <property type="match status" value="3"/>
</dbReference>
<accession>A0ABV4XFL7</accession>
<dbReference type="InterPro" id="IPR035897">
    <property type="entry name" value="Toll_tir_struct_dom_sf"/>
</dbReference>
<dbReference type="SUPFAM" id="SSF50978">
    <property type="entry name" value="WD40 repeat-like"/>
    <property type="match status" value="1"/>
</dbReference>
<organism evidence="6 7">
    <name type="scientific">Floridaenema aerugineum BLCC-F46</name>
    <dbReference type="NCBI Taxonomy" id="3153654"/>
    <lineage>
        <taxon>Bacteria</taxon>
        <taxon>Bacillati</taxon>
        <taxon>Cyanobacteriota</taxon>
        <taxon>Cyanophyceae</taxon>
        <taxon>Oscillatoriophycideae</taxon>
        <taxon>Aerosakkonematales</taxon>
        <taxon>Aerosakkonemataceae</taxon>
        <taxon>Floridanema</taxon>
        <taxon>Floridanema aerugineum</taxon>
    </lineage>
</organism>
<evidence type="ECO:0000259" key="5">
    <source>
        <dbReference type="PROSITE" id="PS50104"/>
    </source>
</evidence>
<dbReference type="PANTHER" id="PTHR47508">
    <property type="entry name" value="SAM DOMAIN-CONTAINING PROTEIN-RELATED"/>
    <property type="match status" value="1"/>
</dbReference>